<gene>
    <name evidence="2" type="ORF">FHS75_001989</name>
</gene>
<name>A0A7Z0BVT1_9SPHN</name>
<reference evidence="2 3" key="1">
    <citation type="submission" date="2020-07" db="EMBL/GenBank/DDBJ databases">
        <title>Genomic Encyclopedia of Type Strains, Phase IV (KMG-IV): sequencing the most valuable type-strain genomes for metagenomic binning, comparative biology and taxonomic classification.</title>
        <authorList>
            <person name="Goeker M."/>
        </authorList>
    </citation>
    <scope>NUCLEOTIDE SEQUENCE [LARGE SCALE GENOMIC DNA]</scope>
    <source>
        <strain evidence="2 3">DSM 29043</strain>
    </source>
</reference>
<keyword evidence="3" id="KW-1185">Reference proteome</keyword>
<dbReference type="EMBL" id="JACBZF010000003">
    <property type="protein sequence ID" value="NYH95660.1"/>
    <property type="molecule type" value="Genomic_DNA"/>
</dbReference>
<sequence>MNPRSIRALVLLAATAPMLGGCIVRTAADVVTAPVRVAGKAVDLATTSQSEADEKRGREIRKREERLGALDRAYRRHLRECADGDDRACDRARAEYREMQDIMPTIPAEPDY</sequence>
<feature type="chain" id="PRO_5031350389" description="Lipoprotein" evidence="1">
    <location>
        <begin position="28"/>
        <end position="112"/>
    </location>
</feature>
<evidence type="ECO:0000313" key="3">
    <source>
        <dbReference type="Proteomes" id="UP000522081"/>
    </source>
</evidence>
<dbReference type="RefSeq" id="WP_179407568.1">
    <property type="nucleotide sequence ID" value="NZ_BMGF01000003.1"/>
</dbReference>
<evidence type="ECO:0000256" key="1">
    <source>
        <dbReference type="SAM" id="SignalP"/>
    </source>
</evidence>
<protein>
    <recommendedName>
        <fullName evidence="4">Lipoprotein</fullName>
    </recommendedName>
</protein>
<organism evidence="2 3">
    <name type="scientific">Novosphingobium marinum</name>
    <dbReference type="NCBI Taxonomy" id="1514948"/>
    <lineage>
        <taxon>Bacteria</taxon>
        <taxon>Pseudomonadati</taxon>
        <taxon>Pseudomonadota</taxon>
        <taxon>Alphaproteobacteria</taxon>
        <taxon>Sphingomonadales</taxon>
        <taxon>Sphingomonadaceae</taxon>
        <taxon>Novosphingobium</taxon>
    </lineage>
</organism>
<dbReference type="Proteomes" id="UP000522081">
    <property type="component" value="Unassembled WGS sequence"/>
</dbReference>
<accession>A0A7Z0BVT1</accession>
<proteinExistence type="predicted"/>
<evidence type="ECO:0000313" key="2">
    <source>
        <dbReference type="EMBL" id="NYH95660.1"/>
    </source>
</evidence>
<keyword evidence="1" id="KW-0732">Signal</keyword>
<feature type="signal peptide" evidence="1">
    <location>
        <begin position="1"/>
        <end position="27"/>
    </location>
</feature>
<comment type="caution">
    <text evidence="2">The sequence shown here is derived from an EMBL/GenBank/DDBJ whole genome shotgun (WGS) entry which is preliminary data.</text>
</comment>
<dbReference type="AlphaFoldDB" id="A0A7Z0BVT1"/>
<dbReference type="PROSITE" id="PS51257">
    <property type="entry name" value="PROKAR_LIPOPROTEIN"/>
    <property type="match status" value="1"/>
</dbReference>
<evidence type="ECO:0008006" key="4">
    <source>
        <dbReference type="Google" id="ProtNLM"/>
    </source>
</evidence>